<comment type="caution">
    <text evidence="3">The sequence shown here is derived from an EMBL/GenBank/DDBJ whole genome shotgun (WGS) entry which is preliminary data.</text>
</comment>
<name>A0A9D1E7B6_9FIRM</name>
<proteinExistence type="predicted"/>
<dbReference type="AlphaFoldDB" id="A0A9D1E7B6"/>
<dbReference type="Proteomes" id="UP000823913">
    <property type="component" value="Unassembled WGS sequence"/>
</dbReference>
<evidence type="ECO:0000256" key="1">
    <source>
        <dbReference type="SAM" id="MobiDB-lite"/>
    </source>
</evidence>
<dbReference type="EMBL" id="DVHK01000109">
    <property type="protein sequence ID" value="HIR67424.1"/>
    <property type="molecule type" value="Genomic_DNA"/>
</dbReference>
<keyword evidence="2" id="KW-0472">Membrane</keyword>
<keyword evidence="2" id="KW-1133">Transmembrane helix</keyword>
<reference evidence="3" key="2">
    <citation type="journal article" date="2021" name="PeerJ">
        <title>Extensive microbial diversity within the chicken gut microbiome revealed by metagenomics and culture.</title>
        <authorList>
            <person name="Gilroy R."/>
            <person name="Ravi A."/>
            <person name="Getino M."/>
            <person name="Pursley I."/>
            <person name="Horton D.L."/>
            <person name="Alikhan N.F."/>
            <person name="Baker D."/>
            <person name="Gharbi K."/>
            <person name="Hall N."/>
            <person name="Watson M."/>
            <person name="Adriaenssens E.M."/>
            <person name="Foster-Nyarko E."/>
            <person name="Jarju S."/>
            <person name="Secka A."/>
            <person name="Antonio M."/>
            <person name="Oren A."/>
            <person name="Chaudhuri R.R."/>
            <person name="La Ragione R."/>
            <person name="Hildebrand F."/>
            <person name="Pallen M.J."/>
        </authorList>
    </citation>
    <scope>NUCLEOTIDE SEQUENCE</scope>
    <source>
        <strain evidence="3">ChiW16-3235</strain>
    </source>
</reference>
<accession>A0A9D1E7B6</accession>
<evidence type="ECO:0000313" key="3">
    <source>
        <dbReference type="EMBL" id="HIR67424.1"/>
    </source>
</evidence>
<sequence>MGALGTLIIELFALCFKKLNKEQTKKRIIILGVIGIIALFISIIFFAVSETKTDREAAWMFLWFYLLFFGWRLVTDIVLYLRGKLKDNNETDDKTDTTEKHSEKKPIWK</sequence>
<feature type="region of interest" description="Disordered" evidence="1">
    <location>
        <begin position="87"/>
        <end position="109"/>
    </location>
</feature>
<evidence type="ECO:0000256" key="2">
    <source>
        <dbReference type="SAM" id="Phobius"/>
    </source>
</evidence>
<protein>
    <submittedName>
        <fullName evidence="3">Uncharacterized protein</fullName>
    </submittedName>
</protein>
<organism evidence="3 4">
    <name type="scientific">Candidatus Coproplasma avicola</name>
    <dbReference type="NCBI Taxonomy" id="2840744"/>
    <lineage>
        <taxon>Bacteria</taxon>
        <taxon>Bacillati</taxon>
        <taxon>Bacillota</taxon>
        <taxon>Clostridia</taxon>
        <taxon>Eubacteriales</taxon>
        <taxon>Candidatus Coproplasma</taxon>
    </lineage>
</organism>
<reference evidence="3" key="1">
    <citation type="submission" date="2020-10" db="EMBL/GenBank/DDBJ databases">
        <authorList>
            <person name="Gilroy R."/>
        </authorList>
    </citation>
    <scope>NUCLEOTIDE SEQUENCE</scope>
    <source>
        <strain evidence="3">ChiW16-3235</strain>
    </source>
</reference>
<keyword evidence="2" id="KW-0812">Transmembrane</keyword>
<evidence type="ECO:0000313" key="4">
    <source>
        <dbReference type="Proteomes" id="UP000823913"/>
    </source>
</evidence>
<feature type="transmembrane region" description="Helical" evidence="2">
    <location>
        <begin position="60"/>
        <end position="81"/>
    </location>
</feature>
<gene>
    <name evidence="3" type="ORF">IAB94_05210</name>
</gene>
<feature type="transmembrane region" description="Helical" evidence="2">
    <location>
        <begin position="28"/>
        <end position="48"/>
    </location>
</feature>